<dbReference type="eggNOG" id="COG1846">
    <property type="taxonomic scope" value="Bacteria"/>
</dbReference>
<feature type="domain" description="HTH marR-type" evidence="9">
    <location>
        <begin position="11"/>
        <end position="145"/>
    </location>
</feature>
<comment type="subcellular location">
    <subcellularLocation>
        <location evidence="1">Cytoplasm</location>
    </subcellularLocation>
</comment>
<keyword evidence="2" id="KW-0963">Cytoplasm</keyword>
<dbReference type="Gene3D" id="1.10.10.10">
    <property type="entry name" value="Winged helix-like DNA-binding domain superfamily/Winged helix DNA-binding domain"/>
    <property type="match status" value="1"/>
</dbReference>
<accession>A0A0A2TQJ3</accession>
<evidence type="ECO:0000256" key="6">
    <source>
        <dbReference type="ARBA" id="ARBA00046337"/>
    </source>
</evidence>
<comment type="similarity">
    <text evidence="6">Belongs to the SarZ family.</text>
</comment>
<sequence>MDMSAEHLKLENQICFSIYATAREITKLYKPLLEKLNVTYPQYLVLLILWEEDSITVKEMGRRLYLDSGTLTPMLKRMETAGFITRERSKHDERSVIVSLTDKGKASEEDANSIPHQLLDQLDMEESELKQFKASLVKTLDRVYQINEVK</sequence>
<evidence type="ECO:0000256" key="1">
    <source>
        <dbReference type="ARBA" id="ARBA00004496"/>
    </source>
</evidence>
<dbReference type="GO" id="GO:0003677">
    <property type="term" value="F:DNA binding"/>
    <property type="evidence" value="ECO:0007669"/>
    <property type="project" value="UniProtKB-KW"/>
</dbReference>
<keyword evidence="5" id="KW-0804">Transcription</keyword>
<organism evidence="10 11">
    <name type="scientific">Pontibacillus yanchengensis Y32</name>
    <dbReference type="NCBI Taxonomy" id="1385514"/>
    <lineage>
        <taxon>Bacteria</taxon>
        <taxon>Bacillati</taxon>
        <taxon>Bacillota</taxon>
        <taxon>Bacilli</taxon>
        <taxon>Bacillales</taxon>
        <taxon>Bacillaceae</taxon>
        <taxon>Pontibacillus</taxon>
    </lineage>
</organism>
<dbReference type="InterPro" id="IPR036388">
    <property type="entry name" value="WH-like_DNA-bd_sf"/>
</dbReference>
<dbReference type="SUPFAM" id="SSF46785">
    <property type="entry name" value="Winged helix' DNA-binding domain"/>
    <property type="match status" value="1"/>
</dbReference>
<dbReference type="GO" id="GO:0003700">
    <property type="term" value="F:DNA-binding transcription factor activity"/>
    <property type="evidence" value="ECO:0007669"/>
    <property type="project" value="InterPro"/>
</dbReference>
<evidence type="ECO:0000313" key="11">
    <source>
        <dbReference type="Proteomes" id="UP000030147"/>
    </source>
</evidence>
<dbReference type="STRING" id="1385514.N782_18000"/>
<comment type="caution">
    <text evidence="10">The sequence shown here is derived from an EMBL/GenBank/DDBJ whole genome shotgun (WGS) entry which is preliminary data.</text>
</comment>
<gene>
    <name evidence="10" type="ORF">N782_18000</name>
</gene>
<name>A0A0A2TQJ3_9BACI</name>
<keyword evidence="11" id="KW-1185">Reference proteome</keyword>
<dbReference type="PANTHER" id="PTHR42756:SF1">
    <property type="entry name" value="TRANSCRIPTIONAL REPRESSOR OF EMRAB OPERON"/>
    <property type="match status" value="1"/>
</dbReference>
<evidence type="ECO:0000256" key="8">
    <source>
        <dbReference type="ARBA" id="ARBA00047207"/>
    </source>
</evidence>
<keyword evidence="3" id="KW-0805">Transcription regulation</keyword>
<evidence type="ECO:0000259" key="9">
    <source>
        <dbReference type="PROSITE" id="PS50995"/>
    </source>
</evidence>
<dbReference type="InterPro" id="IPR055166">
    <property type="entry name" value="Transc_reg_Sar_Rot_HTH"/>
</dbReference>
<evidence type="ECO:0000256" key="2">
    <source>
        <dbReference type="ARBA" id="ARBA00022490"/>
    </source>
</evidence>
<evidence type="ECO:0000256" key="7">
    <source>
        <dbReference type="ARBA" id="ARBA00047188"/>
    </source>
</evidence>
<dbReference type="FunFam" id="1.10.10.10:FF:000163">
    <property type="entry name" value="MarR family transcriptional regulator"/>
    <property type="match status" value="1"/>
</dbReference>
<dbReference type="PANTHER" id="PTHR42756">
    <property type="entry name" value="TRANSCRIPTIONAL REGULATOR, MARR"/>
    <property type="match status" value="1"/>
</dbReference>
<dbReference type="Pfam" id="PF22381">
    <property type="entry name" value="Staph_reg_Sar_Rot"/>
    <property type="match status" value="1"/>
</dbReference>
<dbReference type="PRINTS" id="PR00598">
    <property type="entry name" value="HTHMARR"/>
</dbReference>
<dbReference type="EMBL" id="AVBF01000056">
    <property type="protein sequence ID" value="KGP71580.1"/>
    <property type="molecule type" value="Genomic_DNA"/>
</dbReference>
<proteinExistence type="inferred from homology"/>
<dbReference type="PROSITE" id="PS50995">
    <property type="entry name" value="HTH_MARR_2"/>
    <property type="match status" value="1"/>
</dbReference>
<keyword evidence="4" id="KW-0238">DNA-binding</keyword>
<evidence type="ECO:0000313" key="10">
    <source>
        <dbReference type="EMBL" id="KGP71580.1"/>
    </source>
</evidence>
<evidence type="ECO:0000256" key="5">
    <source>
        <dbReference type="ARBA" id="ARBA00023163"/>
    </source>
</evidence>
<dbReference type="SMART" id="SM00347">
    <property type="entry name" value="HTH_MARR"/>
    <property type="match status" value="1"/>
</dbReference>
<protein>
    <recommendedName>
        <fullName evidence="7">HTH-type transcriptional regulator SarZ</fullName>
    </recommendedName>
    <alternativeName>
        <fullName evidence="8">Staphylococcal accessory regulator Z</fullName>
    </alternativeName>
</protein>
<dbReference type="Proteomes" id="UP000030147">
    <property type="component" value="Unassembled WGS sequence"/>
</dbReference>
<evidence type="ECO:0000256" key="3">
    <source>
        <dbReference type="ARBA" id="ARBA00023015"/>
    </source>
</evidence>
<dbReference type="AlphaFoldDB" id="A0A0A2TQJ3"/>
<dbReference type="InterPro" id="IPR036390">
    <property type="entry name" value="WH_DNA-bd_sf"/>
</dbReference>
<evidence type="ECO:0000256" key="4">
    <source>
        <dbReference type="ARBA" id="ARBA00023125"/>
    </source>
</evidence>
<reference evidence="10 11" key="1">
    <citation type="journal article" date="2015" name="Stand. Genomic Sci.">
        <title>High quality draft genome sequence of the moderately halophilic bacterium Pontibacillus yanchengensis Y32(T) and comparison among Pontibacillus genomes.</title>
        <authorList>
            <person name="Huang J."/>
            <person name="Qiao Z.X."/>
            <person name="Tang J.W."/>
            <person name="Wang G."/>
        </authorList>
    </citation>
    <scope>NUCLEOTIDE SEQUENCE [LARGE SCALE GENOMIC DNA]</scope>
    <source>
        <strain evidence="10 11">Y32</strain>
    </source>
</reference>
<dbReference type="GO" id="GO:0005737">
    <property type="term" value="C:cytoplasm"/>
    <property type="evidence" value="ECO:0007669"/>
    <property type="project" value="UniProtKB-SubCell"/>
</dbReference>
<dbReference type="InterPro" id="IPR000835">
    <property type="entry name" value="HTH_MarR-typ"/>
</dbReference>